<evidence type="ECO:0000256" key="3">
    <source>
        <dbReference type="ARBA" id="ARBA00022692"/>
    </source>
</evidence>
<dbReference type="GO" id="GO:0042773">
    <property type="term" value="P:ATP synthesis coupled electron transport"/>
    <property type="evidence" value="ECO:0007669"/>
    <property type="project" value="InterPro"/>
</dbReference>
<dbReference type="RefSeq" id="WP_082058831.1">
    <property type="nucleotide sequence ID" value="NZ_JXYS01000110.1"/>
</dbReference>
<dbReference type="AlphaFoldDB" id="A0A0D8HDH3"/>
<evidence type="ECO:0000256" key="2">
    <source>
        <dbReference type="ARBA" id="ARBA00022475"/>
    </source>
</evidence>
<dbReference type="STRING" id="1280514.AXFE_32190"/>
<evidence type="ECO:0000256" key="5">
    <source>
        <dbReference type="ARBA" id="ARBA00023002"/>
    </source>
</evidence>
<feature type="transmembrane region" description="Helical" evidence="8">
    <location>
        <begin position="371"/>
        <end position="400"/>
    </location>
</feature>
<dbReference type="Pfam" id="PF00361">
    <property type="entry name" value="Proton_antipo_M"/>
    <property type="match status" value="1"/>
</dbReference>
<protein>
    <submittedName>
        <fullName evidence="10">Hydrogenase-4 component B</fullName>
        <ecNumber evidence="10">1.-.-.-</ecNumber>
    </submittedName>
</protein>
<keyword evidence="6 8" id="KW-0472">Membrane</keyword>
<feature type="transmembrane region" description="Helical" evidence="8">
    <location>
        <begin position="518"/>
        <end position="543"/>
    </location>
</feature>
<evidence type="ECO:0000256" key="4">
    <source>
        <dbReference type="ARBA" id="ARBA00022989"/>
    </source>
</evidence>
<dbReference type="PANTHER" id="PTHR42682:SF3">
    <property type="entry name" value="FORMATE HYDROGENLYASE SUBUNIT 3-RELATED"/>
    <property type="match status" value="1"/>
</dbReference>
<name>A0A0D8HDH3_9ACTN</name>
<feature type="transmembrane region" description="Helical" evidence="8">
    <location>
        <begin position="229"/>
        <end position="247"/>
    </location>
</feature>
<feature type="transmembrane region" description="Helical" evidence="8">
    <location>
        <begin position="196"/>
        <end position="217"/>
    </location>
</feature>
<gene>
    <name evidence="10" type="primary">hyfB3</name>
    <name evidence="10" type="ORF">AXFE_32190</name>
</gene>
<comment type="caution">
    <text evidence="10">The sequence shown here is derived from an EMBL/GenBank/DDBJ whole genome shotgun (WGS) entry which is preliminary data.</text>
</comment>
<reference evidence="10 11" key="1">
    <citation type="submission" date="2015-01" db="EMBL/GenBank/DDBJ databases">
        <title>Draft genome of the acidophilic iron oxidizer Acidithrix ferrooxidans strain Py-F3.</title>
        <authorList>
            <person name="Poehlein A."/>
            <person name="Eisen S."/>
            <person name="Schloemann M."/>
            <person name="Johnson B.D."/>
            <person name="Daniel R."/>
            <person name="Muehling M."/>
        </authorList>
    </citation>
    <scope>NUCLEOTIDE SEQUENCE [LARGE SCALE GENOMIC DNA]</scope>
    <source>
        <strain evidence="10 11">Py-F3</strain>
    </source>
</reference>
<dbReference type="OrthoDB" id="9811798at2"/>
<keyword evidence="11" id="KW-1185">Reference proteome</keyword>
<dbReference type="GO" id="GO:0008137">
    <property type="term" value="F:NADH dehydrogenase (ubiquinone) activity"/>
    <property type="evidence" value="ECO:0007669"/>
    <property type="project" value="InterPro"/>
</dbReference>
<evidence type="ECO:0000259" key="9">
    <source>
        <dbReference type="Pfam" id="PF00361"/>
    </source>
</evidence>
<evidence type="ECO:0000256" key="6">
    <source>
        <dbReference type="ARBA" id="ARBA00023136"/>
    </source>
</evidence>
<dbReference type="InterPro" id="IPR052175">
    <property type="entry name" value="ComplexI-like_HydComp"/>
</dbReference>
<evidence type="ECO:0000313" key="10">
    <source>
        <dbReference type="EMBL" id="KJF15934.1"/>
    </source>
</evidence>
<feature type="transmembrane region" description="Helical" evidence="8">
    <location>
        <begin position="152"/>
        <end position="176"/>
    </location>
</feature>
<dbReference type="EC" id="1.-.-.-" evidence="10"/>
<feature type="transmembrane region" description="Helical" evidence="8">
    <location>
        <begin position="262"/>
        <end position="284"/>
    </location>
</feature>
<dbReference type="InterPro" id="IPR001750">
    <property type="entry name" value="ND/Mrp_TM"/>
</dbReference>
<comment type="subcellular location">
    <subcellularLocation>
        <location evidence="1">Cell membrane</location>
        <topology evidence="1">Multi-pass membrane protein</topology>
    </subcellularLocation>
    <subcellularLocation>
        <location evidence="7">Membrane</location>
        <topology evidence="7">Multi-pass membrane protein</topology>
    </subcellularLocation>
</comment>
<dbReference type="InterPro" id="IPR003918">
    <property type="entry name" value="NADH_UbQ_OxRdtase"/>
</dbReference>
<feature type="transmembrane region" description="Helical" evidence="8">
    <location>
        <begin position="420"/>
        <end position="446"/>
    </location>
</feature>
<keyword evidence="5 10" id="KW-0560">Oxidoreductase</keyword>
<keyword evidence="4 8" id="KW-1133">Transmembrane helix</keyword>
<evidence type="ECO:0000256" key="8">
    <source>
        <dbReference type="SAM" id="Phobius"/>
    </source>
</evidence>
<dbReference type="Proteomes" id="UP000032360">
    <property type="component" value="Unassembled WGS sequence"/>
</dbReference>
<feature type="transmembrane region" description="Helical" evidence="8">
    <location>
        <begin position="467"/>
        <end position="487"/>
    </location>
</feature>
<evidence type="ECO:0000256" key="7">
    <source>
        <dbReference type="RuleBase" id="RU000320"/>
    </source>
</evidence>
<feature type="transmembrane region" description="Helical" evidence="8">
    <location>
        <begin position="31"/>
        <end position="52"/>
    </location>
</feature>
<keyword evidence="3 7" id="KW-0812">Transmembrane</keyword>
<keyword evidence="2" id="KW-1003">Cell membrane</keyword>
<dbReference type="PANTHER" id="PTHR42682">
    <property type="entry name" value="HYDROGENASE-4 COMPONENT F"/>
    <property type="match status" value="1"/>
</dbReference>
<feature type="domain" description="NADH:quinone oxidoreductase/Mrp antiporter transmembrane" evidence="9">
    <location>
        <begin position="121"/>
        <end position="407"/>
    </location>
</feature>
<feature type="transmembrane region" description="Helical" evidence="8">
    <location>
        <begin position="99"/>
        <end position="117"/>
    </location>
</feature>
<accession>A0A0D8HDH3</accession>
<feature type="transmembrane region" description="Helical" evidence="8">
    <location>
        <begin position="6"/>
        <end position="22"/>
    </location>
</feature>
<dbReference type="PRINTS" id="PR01437">
    <property type="entry name" value="NUOXDRDTASE4"/>
</dbReference>
<sequence>MSLELISIGAVLLAATVVAAGLKQSFFITRSFFSLGVLFLLIGSMFALPHGTRGVELFPSGGLAVTFSLDASASWLVAWGLAPALFAGITISRSRISQGWYGGAALTILGAIGVAGLQDGISFLIAWEVMSLGGAFLLLNDRRASTADAGQSNLFMLSLLEVGSVSLLIGMLVLGSRDPSFSVWHGLWLGLSPLETFGIGVLFLIGFGAKLGVLPFYEWYPSAYSSGSGATGAILSGVVLNVAWYSLGRALLHWMPASKTPLLFGVLVLAAGVISAILSILYGFQQGDWRKLLSFSTAENGGLATAALGAAIMFRVAGLPDLSTLAWVVGLLHLGGHSLAKGSLMITADQIYETGGTYEISQHDALSRAPWTLGVGAVMGGMSLSAMPPMAGFVSEWFLFQTLFQAFRFTSSTGRVALALAGAGIALTAALSLATMIKVLGVGMLGKNQNRTPQRQTLPVDQKSRSLAVLSLGTLALVYSVGMIWWIRELTYASWIGPSQTVNHMVDGLLLVPLSSGFAFISPFLLVVVGGLLSLIPLALIRLRRHGINGYRKVPIWAQGLEKVPESSATTALVFSNALRQFYSFIYRPKTVAKSDGNEKGYFVKQVSFEYSVAPIFGPFLFSPIVRLVRWTSEKTSKMQMGSMNVYILYIGLMLILILAIAIFI</sequence>
<evidence type="ECO:0000256" key="1">
    <source>
        <dbReference type="ARBA" id="ARBA00004651"/>
    </source>
</evidence>
<dbReference type="GO" id="GO:0005886">
    <property type="term" value="C:plasma membrane"/>
    <property type="evidence" value="ECO:0007669"/>
    <property type="project" value="UniProtKB-SubCell"/>
</dbReference>
<feature type="transmembrane region" description="Helical" evidence="8">
    <location>
        <begin position="72"/>
        <end position="92"/>
    </location>
</feature>
<proteinExistence type="predicted"/>
<evidence type="ECO:0000313" key="11">
    <source>
        <dbReference type="Proteomes" id="UP000032360"/>
    </source>
</evidence>
<feature type="transmembrane region" description="Helical" evidence="8">
    <location>
        <begin position="123"/>
        <end position="140"/>
    </location>
</feature>
<feature type="transmembrane region" description="Helical" evidence="8">
    <location>
        <begin position="644"/>
        <end position="664"/>
    </location>
</feature>
<dbReference type="EMBL" id="JXYS01000110">
    <property type="protein sequence ID" value="KJF15934.1"/>
    <property type="molecule type" value="Genomic_DNA"/>
</dbReference>
<dbReference type="GO" id="GO:0016491">
    <property type="term" value="F:oxidoreductase activity"/>
    <property type="evidence" value="ECO:0007669"/>
    <property type="project" value="UniProtKB-KW"/>
</dbReference>
<organism evidence="10 11">
    <name type="scientific">Acidithrix ferrooxidans</name>
    <dbReference type="NCBI Taxonomy" id="1280514"/>
    <lineage>
        <taxon>Bacteria</taxon>
        <taxon>Bacillati</taxon>
        <taxon>Actinomycetota</taxon>
        <taxon>Acidimicrobiia</taxon>
        <taxon>Acidimicrobiales</taxon>
        <taxon>Acidimicrobiaceae</taxon>
        <taxon>Acidithrix</taxon>
    </lineage>
</organism>